<organism evidence="2 3">
    <name type="scientific">Novibacillus thermophilus</name>
    <dbReference type="NCBI Taxonomy" id="1471761"/>
    <lineage>
        <taxon>Bacteria</taxon>
        <taxon>Bacillati</taxon>
        <taxon>Bacillota</taxon>
        <taxon>Bacilli</taxon>
        <taxon>Bacillales</taxon>
        <taxon>Thermoactinomycetaceae</taxon>
        <taxon>Novibacillus</taxon>
    </lineage>
</organism>
<name>A0A1U9K7R0_9BACL</name>
<feature type="region of interest" description="Disordered" evidence="1">
    <location>
        <begin position="677"/>
        <end position="699"/>
    </location>
</feature>
<evidence type="ECO:0000256" key="1">
    <source>
        <dbReference type="SAM" id="MobiDB-lite"/>
    </source>
</evidence>
<dbReference type="RefSeq" id="WP_077719932.1">
    <property type="nucleotide sequence ID" value="NZ_CP019699.1"/>
</dbReference>
<dbReference type="Proteomes" id="UP000188603">
    <property type="component" value="Chromosome"/>
</dbReference>
<keyword evidence="3" id="KW-1185">Reference proteome</keyword>
<dbReference type="EMBL" id="CP019699">
    <property type="protein sequence ID" value="AQS56071.1"/>
    <property type="molecule type" value="Genomic_DNA"/>
</dbReference>
<dbReference type="InterPro" id="IPR013389">
    <property type="entry name" value="CRISPR-assoc_prot_Cas8b"/>
</dbReference>
<evidence type="ECO:0000313" key="2">
    <source>
        <dbReference type="EMBL" id="AQS56071.1"/>
    </source>
</evidence>
<dbReference type="OrthoDB" id="2676166at2"/>
<dbReference type="Pfam" id="PF09484">
    <property type="entry name" value="Cas_TM1802"/>
    <property type="match status" value="1"/>
</dbReference>
<sequence>MLVESLVRLGKPFITGGLAPAKILELVSDIRDPAARNFLSKVIMVEIDGDTGEMAVNWRRCGIFVPDSKGKNDIFQPDVQQAAATPFVLPSGGNPLKPQGKYGVPVYPVYEKHVLHFQEDAAHVFTFLTARMERTFSFEMEAEDVERIVPKLQSVIGTIEVAPREKWYGLLVFLPVTEAGIFRYEPETYRPKEGYEVDVGGSQLRPSRKIVADLSQIVERFWESKIAEGEEKGRLQGDGAVCSCCSATGDVLSVYSKAWSWYTTTWPGPLSIFLKENELVNGVALCPDCYKALTFGSNLFNRLTTTLPMWLTKEMFAPVDNASSREHRSEAEDIFGGVMALPVLDPSEQREEDRAEYVESLMHMAEGVTEKKGAGALHLDTITGIEQELPMHIAGEDMYRLTMLYFSGDPSRGDIHLRASIEDVLPSAAQELTDMIHDLFDDSYALQGQLFKEPLHERASRPYRSLPAMLSKAYGMTRMWSSLAQTLHRKSLPRDLFVRHAALRMQDLSRKVEDKYYLLQHEVFFYLYYDQFLHHYRQWIGEEGGDCVTPWQDLLRLLDARAYRDIDIDGVADLGFAAGYLVRRFSRLYYHHTDQKQFLRDRVITFGSKLGPDTIVEYALKRMIEYAFKLKFDGAFAKDEELLGLILAEYQRQTDDVRRQKDEFMTSFWAGYCLNRGKGKSEEDDSSTRENEEAQLMSE</sequence>
<dbReference type="STRING" id="1471761.B0W44_10115"/>
<evidence type="ECO:0000313" key="3">
    <source>
        <dbReference type="Proteomes" id="UP000188603"/>
    </source>
</evidence>
<evidence type="ECO:0008006" key="4">
    <source>
        <dbReference type="Google" id="ProtNLM"/>
    </source>
</evidence>
<accession>A0A1U9K7R0</accession>
<dbReference type="AlphaFoldDB" id="A0A1U9K7R0"/>
<protein>
    <recommendedName>
        <fullName evidence="4">Type I-B CRISPR-associated protein Cas8b/Csh1</fullName>
    </recommendedName>
</protein>
<proteinExistence type="predicted"/>
<gene>
    <name evidence="2" type="ORF">B0W44_10115</name>
</gene>
<dbReference type="KEGG" id="ntr:B0W44_10115"/>
<reference evidence="2 3" key="1">
    <citation type="journal article" date="2015" name="Int. J. Syst. Evol. Microbiol.">
        <title>Novibacillus thermophilus gen. nov., sp. nov., a Gram-staining-negative and moderately thermophilic member of the family Thermoactinomycetaceae.</title>
        <authorList>
            <person name="Yang G."/>
            <person name="Chen J."/>
            <person name="Zhou S."/>
        </authorList>
    </citation>
    <scope>NUCLEOTIDE SEQUENCE [LARGE SCALE GENOMIC DNA]</scope>
    <source>
        <strain evidence="2 3">SG-1</strain>
    </source>
</reference>